<protein>
    <submittedName>
        <fullName evidence="1">Uncharacterized protein</fullName>
    </submittedName>
</protein>
<dbReference type="HOGENOM" id="CLU_2714889_0_0_11"/>
<dbReference type="STRING" id="1229780.BN381_210095"/>
<organism evidence="1 2">
    <name type="scientific">Candidatus Neomicrothrix parvicella RN1</name>
    <dbReference type="NCBI Taxonomy" id="1229780"/>
    <lineage>
        <taxon>Bacteria</taxon>
        <taxon>Bacillati</taxon>
        <taxon>Actinomycetota</taxon>
        <taxon>Acidimicrobiia</taxon>
        <taxon>Acidimicrobiales</taxon>
        <taxon>Microthrixaceae</taxon>
        <taxon>Candidatus Neomicrothrix</taxon>
    </lineage>
</organism>
<accession>R4YYK0</accession>
<keyword evidence="2" id="KW-1185">Reference proteome</keyword>
<dbReference type="EMBL" id="CANL01000014">
    <property type="protein sequence ID" value="CCM63405.1"/>
    <property type="molecule type" value="Genomic_DNA"/>
</dbReference>
<gene>
    <name evidence="1" type="ORF">BN381_210095</name>
</gene>
<dbReference type="Proteomes" id="UP000018291">
    <property type="component" value="Unassembled WGS sequence"/>
</dbReference>
<reference evidence="1 2" key="1">
    <citation type="journal article" date="2013" name="ISME J.">
        <title>Metabolic model for the filamentous 'Candidatus Microthrix parvicella' based on genomic and metagenomic analyses.</title>
        <authorList>
            <person name="Jon McIlroy S."/>
            <person name="Kristiansen R."/>
            <person name="Albertsen M."/>
            <person name="Michael Karst S."/>
            <person name="Rossetti S."/>
            <person name="Lund Nielsen J."/>
            <person name="Tandoi V."/>
            <person name="James Seviour R."/>
            <person name="Nielsen P.H."/>
        </authorList>
    </citation>
    <scope>NUCLEOTIDE SEQUENCE [LARGE SCALE GENOMIC DNA]</scope>
    <source>
        <strain evidence="1 2">RN1</strain>
    </source>
</reference>
<evidence type="ECO:0000313" key="2">
    <source>
        <dbReference type="Proteomes" id="UP000018291"/>
    </source>
</evidence>
<sequence>MDRPKQFAENQYVGDKRSQVVYDVDALTGADEALLTELLAAETFICFGPDTLAEARNRGYRPHAGSRAAATA</sequence>
<name>R4YYK0_9ACTN</name>
<dbReference type="RefSeq" id="WP_012225917.1">
    <property type="nucleotide sequence ID" value="NZ_HG422565.1"/>
</dbReference>
<comment type="caution">
    <text evidence="1">The sequence shown here is derived from an EMBL/GenBank/DDBJ whole genome shotgun (WGS) entry which is preliminary data.</text>
</comment>
<evidence type="ECO:0000313" key="1">
    <source>
        <dbReference type="EMBL" id="CCM63405.1"/>
    </source>
</evidence>
<proteinExistence type="predicted"/>
<dbReference type="AlphaFoldDB" id="R4YYK0"/>